<dbReference type="Pfam" id="PF06445">
    <property type="entry name" value="GyrI-like"/>
    <property type="match status" value="1"/>
</dbReference>
<dbReference type="OrthoDB" id="9807923at2"/>
<sequence>MKVAKYLFLLALLLTGTIAVFVATKDGKYTIQHEKLIDVSKEIAFKYMSDRANWDSINPWKDEKYQIVQTKKIPNESITQEIILNGVKNELVLNFQDTLKNKTKTIWSTKGELTFKDKFLSIIGKGVKNDFEDRFESALNFVNTTLTREINSFNIKLDGFVKRDTLYYIQRPVVSKKEQIPLMIKHFVPKLQKILTSTNTTTNGDPFIVYHAKDSLQNKFKYSIAIPVKKKIYTSSDSDILSGQINPSSTVKATVKGNYIHLVKALPKIYAFMKKNKLEQSDKYREIEILTKNITTASSTSSWITEIYIPVRPIKIAIKANPVKKDTVKIVNDSHENPLK</sequence>
<organism evidence="3 4">
    <name type="scientific">Flavobacterium columnare</name>
    <dbReference type="NCBI Taxonomy" id="996"/>
    <lineage>
        <taxon>Bacteria</taxon>
        <taxon>Pseudomonadati</taxon>
        <taxon>Bacteroidota</taxon>
        <taxon>Flavobacteriia</taxon>
        <taxon>Flavobacteriales</taxon>
        <taxon>Flavobacteriaceae</taxon>
        <taxon>Flavobacterium</taxon>
    </lineage>
</organism>
<accession>A0A246GA20</accession>
<evidence type="ECO:0000256" key="1">
    <source>
        <dbReference type="SAM" id="SignalP"/>
    </source>
</evidence>
<dbReference type="AlphaFoldDB" id="A0A246GA20"/>
<gene>
    <name evidence="3" type="ORF">BWK62_08875</name>
</gene>
<feature type="chain" id="PRO_5012150969" evidence="1">
    <location>
        <begin position="23"/>
        <end position="340"/>
    </location>
</feature>
<evidence type="ECO:0000259" key="2">
    <source>
        <dbReference type="SMART" id="SM00871"/>
    </source>
</evidence>
<name>A0A246GA20_9FLAO</name>
<evidence type="ECO:0000313" key="4">
    <source>
        <dbReference type="Proteomes" id="UP000198034"/>
    </source>
</evidence>
<comment type="caution">
    <text evidence="3">The sequence shown here is derived from an EMBL/GenBank/DDBJ whole genome shotgun (WGS) entry which is preliminary data.</text>
</comment>
<dbReference type="Gene3D" id="3.20.80.10">
    <property type="entry name" value="Regulatory factor, effector binding domain"/>
    <property type="match status" value="1"/>
</dbReference>
<protein>
    <submittedName>
        <fullName evidence="3">AraC family transcriptional regulator</fullName>
    </submittedName>
</protein>
<reference evidence="3 4" key="1">
    <citation type="journal article" date="2017" name="Infect. Genet. Evol.">
        <title>Comparative genome analysis of fish pathogen Flavobacterium columnare reveals extensive sequence diversity within the species.</title>
        <authorList>
            <person name="Kayansamruaj P."/>
            <person name="Dong H.T."/>
            <person name="Hirono I."/>
            <person name="Kondo H."/>
            <person name="Senapin S."/>
            <person name="Rodkhum C."/>
        </authorList>
    </citation>
    <scope>NUCLEOTIDE SEQUENCE [LARGE SCALE GENOMIC DNA]</scope>
    <source>
        <strain evidence="3 4">1214</strain>
    </source>
</reference>
<dbReference type="EMBL" id="MTCY01000023">
    <property type="protein sequence ID" value="OWP76735.1"/>
    <property type="molecule type" value="Genomic_DNA"/>
</dbReference>
<evidence type="ECO:0000313" key="3">
    <source>
        <dbReference type="EMBL" id="OWP76735.1"/>
    </source>
</evidence>
<dbReference type="InterPro" id="IPR010499">
    <property type="entry name" value="AraC_E-bd"/>
</dbReference>
<dbReference type="SMART" id="SM00871">
    <property type="entry name" value="AraC_E_bind"/>
    <property type="match status" value="1"/>
</dbReference>
<proteinExistence type="predicted"/>
<keyword evidence="1" id="KW-0732">Signal</keyword>
<dbReference type="Proteomes" id="UP000198034">
    <property type="component" value="Unassembled WGS sequence"/>
</dbReference>
<feature type="signal peptide" evidence="1">
    <location>
        <begin position="1"/>
        <end position="22"/>
    </location>
</feature>
<feature type="domain" description="AraC effector-binding" evidence="2">
    <location>
        <begin position="168"/>
        <end position="312"/>
    </location>
</feature>
<dbReference type="InterPro" id="IPR029442">
    <property type="entry name" value="GyrI-like"/>
</dbReference>
<dbReference type="InterPro" id="IPR011256">
    <property type="entry name" value="Reg_factor_effector_dom_sf"/>
</dbReference>
<dbReference type="SUPFAM" id="SSF55136">
    <property type="entry name" value="Probable bacterial effector-binding domain"/>
    <property type="match status" value="1"/>
</dbReference>